<keyword evidence="5 8" id="KW-0689">Ribosomal protein</keyword>
<dbReference type="PROSITE" id="PS01143">
    <property type="entry name" value="RIBOSOMAL_L31"/>
    <property type="match status" value="1"/>
</dbReference>
<evidence type="ECO:0000256" key="7">
    <source>
        <dbReference type="ARBA" id="ARBA00035687"/>
    </source>
</evidence>
<feature type="binding site" evidence="8">
    <location>
        <position position="18"/>
    </location>
    <ligand>
        <name>Zn(2+)</name>
        <dbReference type="ChEBI" id="CHEBI:29105"/>
    </ligand>
</feature>
<comment type="cofactor">
    <cofactor evidence="8">
        <name>Zn(2+)</name>
        <dbReference type="ChEBI" id="CHEBI:29105"/>
    </cofactor>
    <text evidence="8">Binds 1 zinc ion per subunit.</text>
</comment>
<comment type="function">
    <text evidence="8">Binds the 23S rRNA.</text>
</comment>
<feature type="binding site" evidence="8">
    <location>
        <position position="16"/>
    </location>
    <ligand>
        <name>Zn(2+)</name>
        <dbReference type="ChEBI" id="CHEBI:29105"/>
    </ligand>
</feature>
<evidence type="ECO:0000313" key="9">
    <source>
        <dbReference type="EMBL" id="HGY56449.1"/>
    </source>
</evidence>
<dbReference type="PRINTS" id="PR01249">
    <property type="entry name" value="RIBOSOMALL31"/>
</dbReference>
<dbReference type="InterPro" id="IPR002150">
    <property type="entry name" value="Ribosomal_bL31"/>
</dbReference>
<reference evidence="9" key="1">
    <citation type="journal article" date="2020" name="mSystems">
        <title>Genome- and Community-Level Interaction Insights into Carbon Utilization and Element Cycling Functions of Hydrothermarchaeota in Hydrothermal Sediment.</title>
        <authorList>
            <person name="Zhou Z."/>
            <person name="Liu Y."/>
            <person name="Xu W."/>
            <person name="Pan J."/>
            <person name="Luo Z.H."/>
            <person name="Li M."/>
        </authorList>
    </citation>
    <scope>NUCLEOTIDE SEQUENCE [LARGE SCALE GENOMIC DNA]</scope>
    <source>
        <strain evidence="9">HyVt-577</strain>
    </source>
</reference>
<accession>A0A7V4WVK4</accession>
<dbReference type="InterPro" id="IPR027491">
    <property type="entry name" value="Ribosomal_bL31_A"/>
</dbReference>
<comment type="caution">
    <text evidence="9">The sequence shown here is derived from an EMBL/GenBank/DDBJ whole genome shotgun (WGS) entry which is preliminary data.</text>
</comment>
<dbReference type="Proteomes" id="UP000885779">
    <property type="component" value="Unassembled WGS sequence"/>
</dbReference>
<keyword evidence="8" id="KW-0862">Zinc</keyword>
<feature type="binding site" evidence="8">
    <location>
        <position position="36"/>
    </location>
    <ligand>
        <name>Zn(2+)</name>
        <dbReference type="ChEBI" id="CHEBI:29105"/>
    </ligand>
</feature>
<evidence type="ECO:0000256" key="3">
    <source>
        <dbReference type="ARBA" id="ARBA00022730"/>
    </source>
</evidence>
<evidence type="ECO:0000256" key="2">
    <source>
        <dbReference type="ARBA" id="ARBA00011838"/>
    </source>
</evidence>
<keyword evidence="3 8" id="KW-0699">rRNA-binding</keyword>
<dbReference type="HAMAP" id="MF_00501">
    <property type="entry name" value="Ribosomal_bL31_1"/>
    <property type="match status" value="1"/>
</dbReference>
<dbReference type="GO" id="GO:0005840">
    <property type="term" value="C:ribosome"/>
    <property type="evidence" value="ECO:0007669"/>
    <property type="project" value="UniProtKB-KW"/>
</dbReference>
<name>A0A7V4WVK4_CALAY</name>
<keyword evidence="8" id="KW-0479">Metal-binding</keyword>
<dbReference type="EMBL" id="DRQG01000112">
    <property type="protein sequence ID" value="HGY56449.1"/>
    <property type="molecule type" value="Genomic_DNA"/>
</dbReference>
<evidence type="ECO:0000256" key="8">
    <source>
        <dbReference type="HAMAP-Rule" id="MF_00501"/>
    </source>
</evidence>
<dbReference type="GO" id="GO:0046872">
    <property type="term" value="F:metal ion binding"/>
    <property type="evidence" value="ECO:0007669"/>
    <property type="project" value="UniProtKB-KW"/>
</dbReference>
<dbReference type="GO" id="GO:0006412">
    <property type="term" value="P:translation"/>
    <property type="evidence" value="ECO:0007669"/>
    <property type="project" value="UniProtKB-UniRule"/>
</dbReference>
<comment type="subunit">
    <text evidence="2 8">Part of the 50S ribosomal subunit.</text>
</comment>
<proteinExistence type="inferred from homology"/>
<feature type="binding site" evidence="8">
    <location>
        <position position="39"/>
    </location>
    <ligand>
        <name>Zn(2+)</name>
        <dbReference type="ChEBI" id="CHEBI:29105"/>
    </ligand>
</feature>
<keyword evidence="6 8" id="KW-0687">Ribonucleoprotein</keyword>
<dbReference type="PANTHER" id="PTHR33280:SF1">
    <property type="entry name" value="LARGE RIBOSOMAL SUBUNIT PROTEIN BL31C"/>
    <property type="match status" value="1"/>
</dbReference>
<organism evidence="9">
    <name type="scientific">Caldithrix abyssi</name>
    <dbReference type="NCBI Taxonomy" id="187145"/>
    <lineage>
        <taxon>Bacteria</taxon>
        <taxon>Pseudomonadati</taxon>
        <taxon>Calditrichota</taxon>
        <taxon>Calditrichia</taxon>
        <taxon>Calditrichales</taxon>
        <taxon>Calditrichaceae</taxon>
        <taxon>Caldithrix</taxon>
    </lineage>
</organism>
<evidence type="ECO:0000256" key="1">
    <source>
        <dbReference type="ARBA" id="ARBA00009296"/>
    </source>
</evidence>
<dbReference type="InterPro" id="IPR034704">
    <property type="entry name" value="Ribosomal_bL28/bL31-like_sf"/>
</dbReference>
<dbReference type="NCBIfam" id="NF001809">
    <property type="entry name" value="PRK00528.1"/>
    <property type="match status" value="1"/>
</dbReference>
<dbReference type="AlphaFoldDB" id="A0A7V4WVK4"/>
<gene>
    <name evidence="8" type="primary">rpmE</name>
    <name evidence="9" type="ORF">ENK44_12135</name>
</gene>
<comment type="similarity">
    <text evidence="1 8">Belongs to the bacterial ribosomal protein bL31 family. Type A subfamily.</text>
</comment>
<dbReference type="GO" id="GO:1990904">
    <property type="term" value="C:ribonucleoprotein complex"/>
    <property type="evidence" value="ECO:0007669"/>
    <property type="project" value="UniProtKB-KW"/>
</dbReference>
<keyword evidence="4 8" id="KW-0694">RNA-binding</keyword>
<sequence length="66" mass="7453">MKKGIHPEYKLGTVTCACGNTFQTHTTVGDLKVEICSACHPFYTGKQKLVDSAGRVEKFMRKYNRK</sequence>
<dbReference type="GO" id="GO:0019843">
    <property type="term" value="F:rRNA binding"/>
    <property type="evidence" value="ECO:0007669"/>
    <property type="project" value="UniProtKB-KW"/>
</dbReference>
<dbReference type="Gene3D" id="4.10.830.30">
    <property type="entry name" value="Ribosomal protein L31"/>
    <property type="match status" value="1"/>
</dbReference>
<evidence type="ECO:0000256" key="6">
    <source>
        <dbReference type="ARBA" id="ARBA00023274"/>
    </source>
</evidence>
<evidence type="ECO:0000256" key="4">
    <source>
        <dbReference type="ARBA" id="ARBA00022884"/>
    </source>
</evidence>
<evidence type="ECO:0000256" key="5">
    <source>
        <dbReference type="ARBA" id="ARBA00022980"/>
    </source>
</evidence>
<dbReference type="InterPro" id="IPR042105">
    <property type="entry name" value="Ribosomal_bL31_sf"/>
</dbReference>
<dbReference type="PANTHER" id="PTHR33280">
    <property type="entry name" value="50S RIBOSOMAL PROTEIN L31, CHLOROPLASTIC"/>
    <property type="match status" value="1"/>
</dbReference>
<dbReference type="NCBIfam" id="TIGR00105">
    <property type="entry name" value="L31"/>
    <property type="match status" value="1"/>
</dbReference>
<dbReference type="SUPFAM" id="SSF143800">
    <property type="entry name" value="L28p-like"/>
    <property type="match status" value="1"/>
</dbReference>
<dbReference type="NCBIfam" id="NF000612">
    <property type="entry name" value="PRK00019.1"/>
    <property type="match status" value="1"/>
</dbReference>
<dbReference type="Pfam" id="PF01197">
    <property type="entry name" value="Ribosomal_L31"/>
    <property type="match status" value="1"/>
</dbReference>
<dbReference type="GO" id="GO:0003735">
    <property type="term" value="F:structural constituent of ribosome"/>
    <property type="evidence" value="ECO:0007669"/>
    <property type="project" value="InterPro"/>
</dbReference>
<protein>
    <recommendedName>
        <fullName evidence="7 8">Large ribosomal subunit protein bL31</fullName>
    </recommendedName>
</protein>